<dbReference type="PANTHER" id="PTHR42933:SF3">
    <property type="entry name" value="TYPE I RESTRICTION ENZYME MJAVIII METHYLASE SUBUNIT"/>
    <property type="match status" value="1"/>
</dbReference>
<evidence type="ECO:0000313" key="11">
    <source>
        <dbReference type="EMBL" id="MBH0781641.1"/>
    </source>
</evidence>
<dbReference type="PRINTS" id="PR00507">
    <property type="entry name" value="N12N6MTFRASE"/>
</dbReference>
<dbReference type="Proteomes" id="UP000655751">
    <property type="component" value="Unassembled WGS sequence"/>
</dbReference>
<reference evidence="11" key="1">
    <citation type="submission" date="2020-11" db="EMBL/GenBank/DDBJ databases">
        <title>Nocardia NEAU-351.nov., a novel actinomycete isolated from the cow dung.</title>
        <authorList>
            <person name="Zhang X."/>
        </authorList>
    </citation>
    <scope>NUCLEOTIDE SEQUENCE</scope>
    <source>
        <strain evidence="11">NEAU-351</strain>
    </source>
</reference>
<dbReference type="InterPro" id="IPR002052">
    <property type="entry name" value="DNA_methylase_N6_adenine_CS"/>
</dbReference>
<evidence type="ECO:0000259" key="9">
    <source>
        <dbReference type="Pfam" id="PF02384"/>
    </source>
</evidence>
<evidence type="ECO:0000256" key="6">
    <source>
        <dbReference type="ARBA" id="ARBA00022747"/>
    </source>
</evidence>
<keyword evidence="4" id="KW-0808">Transferase</keyword>
<feature type="compositionally biased region" description="Basic and acidic residues" evidence="8">
    <location>
        <begin position="361"/>
        <end position="373"/>
    </location>
</feature>
<keyword evidence="6" id="KW-0680">Restriction system</keyword>
<dbReference type="Pfam" id="PF02384">
    <property type="entry name" value="N6_Mtase"/>
    <property type="match status" value="1"/>
</dbReference>
<dbReference type="RefSeq" id="WP_196153925.1">
    <property type="nucleotide sequence ID" value="NZ_JADMLG010000027.1"/>
</dbReference>
<dbReference type="InterPro" id="IPR003356">
    <property type="entry name" value="DNA_methylase_A-5"/>
</dbReference>
<dbReference type="Gene3D" id="1.20.1260.30">
    <property type="match status" value="1"/>
</dbReference>
<evidence type="ECO:0000313" key="12">
    <source>
        <dbReference type="Proteomes" id="UP000655751"/>
    </source>
</evidence>
<keyword evidence="12" id="KW-1185">Reference proteome</keyword>
<dbReference type="InterPro" id="IPR022749">
    <property type="entry name" value="D12N6_MeTrfase_N"/>
</dbReference>
<dbReference type="GO" id="GO:0032259">
    <property type="term" value="P:methylation"/>
    <property type="evidence" value="ECO:0007669"/>
    <property type="project" value="UniProtKB-KW"/>
</dbReference>
<evidence type="ECO:0000256" key="4">
    <source>
        <dbReference type="ARBA" id="ARBA00022679"/>
    </source>
</evidence>
<sequence length="516" mass="57099">MITGELRTRIDRLWDAFWSGGISNPLEAVEQITYLMFLRRLDDLQSTAPEFEHLRWSRLPKSDPAALFALVRDEVFPWLRALGGADSSYAEHMRSARFTIPTPALLAKAVNLLDRMTYDDGDTTGDLYEYMLSKIATAGQNGQFRTPRHIIDLMVAMLAPGRHDRICDPACGTAGFLVAAAKYVRAHHDAGPDRCHGFDIDATMLRIAGMNLLAHEVDRPEIRYRDALTEGIDAGAYSMILANPPFAGAIDAETIAPDLSAAVPTRKSELLFLAQILRALEVGGRAAVIVPEGVLFGSTRAHRTLRRTLVEQHGLDAVVKLPSGVFKPYAGVSTAILVFTKGDVTEQVWFYDVRADGYSLDDRRRPLRTDPPTRAEYASNGGRVPRAGVTACDDVGAESGITAADVDDVGRRPASETTNTPSRTSEAAHTADNIPDVLRRWADRAGGERDRTRADQSFCVPVAEIMARDFDLSLHRYREIRSAPAEFRDSRTIVAEIERLETQIQRGIDELKELLW</sequence>
<comment type="similarity">
    <text evidence="1">Belongs to the N(4)/N(6)-methyltransferase family.</text>
</comment>
<dbReference type="InterPro" id="IPR029063">
    <property type="entry name" value="SAM-dependent_MTases_sf"/>
</dbReference>
<proteinExistence type="inferred from homology"/>
<comment type="catalytic activity">
    <reaction evidence="7">
        <text>a 2'-deoxyadenosine in DNA + S-adenosyl-L-methionine = an N(6)-methyl-2'-deoxyadenosine in DNA + S-adenosyl-L-homocysteine + H(+)</text>
        <dbReference type="Rhea" id="RHEA:15197"/>
        <dbReference type="Rhea" id="RHEA-COMP:12418"/>
        <dbReference type="Rhea" id="RHEA-COMP:12419"/>
        <dbReference type="ChEBI" id="CHEBI:15378"/>
        <dbReference type="ChEBI" id="CHEBI:57856"/>
        <dbReference type="ChEBI" id="CHEBI:59789"/>
        <dbReference type="ChEBI" id="CHEBI:90615"/>
        <dbReference type="ChEBI" id="CHEBI:90616"/>
        <dbReference type="EC" id="2.1.1.72"/>
    </reaction>
</comment>
<feature type="region of interest" description="Disordered" evidence="8">
    <location>
        <begin position="402"/>
        <end position="432"/>
    </location>
</feature>
<feature type="domain" description="N6 adenine-specific DNA methyltransferase N-terminal" evidence="10">
    <location>
        <begin position="6"/>
        <end position="112"/>
    </location>
</feature>
<evidence type="ECO:0000256" key="7">
    <source>
        <dbReference type="ARBA" id="ARBA00047942"/>
    </source>
</evidence>
<dbReference type="GO" id="GO:0009307">
    <property type="term" value="P:DNA restriction-modification system"/>
    <property type="evidence" value="ECO:0007669"/>
    <property type="project" value="UniProtKB-KW"/>
</dbReference>
<dbReference type="EMBL" id="JADMLG010000027">
    <property type="protein sequence ID" value="MBH0781641.1"/>
    <property type="molecule type" value="Genomic_DNA"/>
</dbReference>
<evidence type="ECO:0000256" key="8">
    <source>
        <dbReference type="SAM" id="MobiDB-lite"/>
    </source>
</evidence>
<dbReference type="InterPro" id="IPR038333">
    <property type="entry name" value="T1MK-like_N_sf"/>
</dbReference>
<dbReference type="InterPro" id="IPR051537">
    <property type="entry name" value="DNA_Adenine_Mtase"/>
</dbReference>
<dbReference type="EC" id="2.1.1.72" evidence="2"/>
<evidence type="ECO:0000259" key="10">
    <source>
        <dbReference type="Pfam" id="PF12161"/>
    </source>
</evidence>
<dbReference type="GO" id="GO:0009007">
    <property type="term" value="F:site-specific DNA-methyltransferase (adenine-specific) activity"/>
    <property type="evidence" value="ECO:0007669"/>
    <property type="project" value="UniProtKB-EC"/>
</dbReference>
<comment type="caution">
    <text evidence="11">The sequence shown here is derived from an EMBL/GenBank/DDBJ whole genome shotgun (WGS) entry which is preliminary data.</text>
</comment>
<name>A0A931N7I3_9NOCA</name>
<dbReference type="CDD" id="cd02440">
    <property type="entry name" value="AdoMet_MTases"/>
    <property type="match status" value="1"/>
</dbReference>
<dbReference type="SUPFAM" id="SSF53335">
    <property type="entry name" value="S-adenosyl-L-methionine-dependent methyltransferases"/>
    <property type="match status" value="1"/>
</dbReference>
<keyword evidence="5" id="KW-0949">S-adenosyl-L-methionine</keyword>
<dbReference type="GO" id="GO:0003677">
    <property type="term" value="F:DNA binding"/>
    <property type="evidence" value="ECO:0007669"/>
    <property type="project" value="InterPro"/>
</dbReference>
<dbReference type="Gene3D" id="3.40.50.150">
    <property type="entry name" value="Vaccinia Virus protein VP39"/>
    <property type="match status" value="1"/>
</dbReference>
<protein>
    <recommendedName>
        <fullName evidence="2">site-specific DNA-methyltransferase (adenine-specific)</fullName>
        <ecNumber evidence="2">2.1.1.72</ecNumber>
    </recommendedName>
</protein>
<evidence type="ECO:0000256" key="2">
    <source>
        <dbReference type="ARBA" id="ARBA00011900"/>
    </source>
</evidence>
<feature type="domain" description="DNA methylase adenine-specific" evidence="9">
    <location>
        <begin position="121"/>
        <end position="369"/>
    </location>
</feature>
<dbReference type="PROSITE" id="PS00092">
    <property type="entry name" value="N6_MTASE"/>
    <property type="match status" value="1"/>
</dbReference>
<accession>A0A931N7I3</accession>
<dbReference type="PANTHER" id="PTHR42933">
    <property type="entry name" value="SLR6095 PROTEIN"/>
    <property type="match status" value="1"/>
</dbReference>
<evidence type="ECO:0000256" key="3">
    <source>
        <dbReference type="ARBA" id="ARBA00022603"/>
    </source>
</evidence>
<feature type="region of interest" description="Disordered" evidence="8">
    <location>
        <begin position="361"/>
        <end position="383"/>
    </location>
</feature>
<evidence type="ECO:0000256" key="1">
    <source>
        <dbReference type="ARBA" id="ARBA00006594"/>
    </source>
</evidence>
<keyword evidence="3 11" id="KW-0489">Methyltransferase</keyword>
<dbReference type="GO" id="GO:0008170">
    <property type="term" value="F:N-methyltransferase activity"/>
    <property type="evidence" value="ECO:0007669"/>
    <property type="project" value="InterPro"/>
</dbReference>
<gene>
    <name evidence="11" type="ORF">IT779_35750</name>
</gene>
<organism evidence="11 12">
    <name type="scientific">Nocardia bovistercoris</name>
    <dbReference type="NCBI Taxonomy" id="2785916"/>
    <lineage>
        <taxon>Bacteria</taxon>
        <taxon>Bacillati</taxon>
        <taxon>Actinomycetota</taxon>
        <taxon>Actinomycetes</taxon>
        <taxon>Mycobacteriales</taxon>
        <taxon>Nocardiaceae</taxon>
        <taxon>Nocardia</taxon>
    </lineage>
</organism>
<dbReference type="AlphaFoldDB" id="A0A931N7I3"/>
<feature type="compositionally biased region" description="Polar residues" evidence="8">
    <location>
        <begin position="415"/>
        <end position="427"/>
    </location>
</feature>
<dbReference type="Pfam" id="PF12161">
    <property type="entry name" value="HsdM_N"/>
    <property type="match status" value="1"/>
</dbReference>
<evidence type="ECO:0000256" key="5">
    <source>
        <dbReference type="ARBA" id="ARBA00022691"/>
    </source>
</evidence>